<gene>
    <name evidence="2" type="ORF">BJ878DRAFT_533495</name>
</gene>
<dbReference type="SUPFAM" id="SSF55729">
    <property type="entry name" value="Acyl-CoA N-acyltransferases (Nat)"/>
    <property type="match status" value="1"/>
</dbReference>
<dbReference type="InterPro" id="IPR052523">
    <property type="entry name" value="Trichothecene_AcTrans"/>
</dbReference>
<proteinExistence type="predicted"/>
<reference evidence="2" key="1">
    <citation type="journal article" date="2021" name="IMA Fungus">
        <title>Genomic characterization of three marine fungi, including Emericellopsis atlantica sp. nov. with signatures of a generalist lifestyle and marine biomass degradation.</title>
        <authorList>
            <person name="Hagestad O.C."/>
            <person name="Hou L."/>
            <person name="Andersen J.H."/>
            <person name="Hansen E.H."/>
            <person name="Altermark B."/>
            <person name="Li C."/>
            <person name="Kuhnert E."/>
            <person name="Cox R.J."/>
            <person name="Crous P.W."/>
            <person name="Spatafora J.W."/>
            <person name="Lail K."/>
            <person name="Amirebrahimi M."/>
            <person name="Lipzen A."/>
            <person name="Pangilinan J."/>
            <person name="Andreopoulos W."/>
            <person name="Hayes R.D."/>
            <person name="Ng V."/>
            <person name="Grigoriev I.V."/>
            <person name="Jackson S.A."/>
            <person name="Sutton T.D.S."/>
            <person name="Dobson A.D.W."/>
            <person name="Rama T."/>
        </authorList>
    </citation>
    <scope>NUCLEOTIDE SEQUENCE</scope>
    <source>
        <strain evidence="2">TRa3180A</strain>
    </source>
</reference>
<sequence length="256" mass="28884">MKPIISNNSTLTIKEKINTPKLSPLPTASVETSEEVRTIGISEHVQAAASLAEAFAKDEISRYFIDTNDMAAYSDEYKWKLHVNIMRYITAAHCYKGIVTTIEPDHDAVALWMPPGANMDDIWTILRSGMVTEGRTRFFSELKPLLHQTKHDVLGVKEDDSYYLVYLGTKPSARGKGYAKKLIEHMTGTADLEGKATYLESSAAPNISYYRKYGFMEKKIVECTRGEKKLLLHIMVRESQMKGEVVERMSLPIKAI</sequence>
<dbReference type="Gene3D" id="3.40.630.30">
    <property type="match status" value="1"/>
</dbReference>
<dbReference type="PROSITE" id="PS51186">
    <property type="entry name" value="GNAT"/>
    <property type="match status" value="1"/>
</dbReference>
<evidence type="ECO:0000259" key="1">
    <source>
        <dbReference type="PROSITE" id="PS51186"/>
    </source>
</evidence>
<accession>A0A9P8CGB6</accession>
<dbReference type="InterPro" id="IPR016181">
    <property type="entry name" value="Acyl_CoA_acyltransferase"/>
</dbReference>
<dbReference type="Pfam" id="PF13508">
    <property type="entry name" value="Acetyltransf_7"/>
    <property type="match status" value="1"/>
</dbReference>
<dbReference type="GO" id="GO:0016747">
    <property type="term" value="F:acyltransferase activity, transferring groups other than amino-acyl groups"/>
    <property type="evidence" value="ECO:0007669"/>
    <property type="project" value="InterPro"/>
</dbReference>
<organism evidence="2 3">
    <name type="scientific">Calycina marina</name>
    <dbReference type="NCBI Taxonomy" id="1763456"/>
    <lineage>
        <taxon>Eukaryota</taxon>
        <taxon>Fungi</taxon>
        <taxon>Dikarya</taxon>
        <taxon>Ascomycota</taxon>
        <taxon>Pezizomycotina</taxon>
        <taxon>Leotiomycetes</taxon>
        <taxon>Helotiales</taxon>
        <taxon>Pezizellaceae</taxon>
        <taxon>Calycina</taxon>
    </lineage>
</organism>
<dbReference type="PANTHER" id="PTHR42791:SF1">
    <property type="entry name" value="N-ACETYLTRANSFERASE DOMAIN-CONTAINING PROTEIN"/>
    <property type="match status" value="1"/>
</dbReference>
<dbReference type="AlphaFoldDB" id="A0A9P8CGB6"/>
<protein>
    <recommendedName>
        <fullName evidence="1">N-acetyltransferase domain-containing protein</fullName>
    </recommendedName>
</protein>
<dbReference type="InterPro" id="IPR000182">
    <property type="entry name" value="GNAT_dom"/>
</dbReference>
<dbReference type="CDD" id="cd04301">
    <property type="entry name" value="NAT_SF"/>
    <property type="match status" value="1"/>
</dbReference>
<name>A0A9P8CGB6_9HELO</name>
<dbReference type="OrthoDB" id="410198at2759"/>
<dbReference type="EMBL" id="MU253819">
    <property type="protein sequence ID" value="KAG9246059.1"/>
    <property type="molecule type" value="Genomic_DNA"/>
</dbReference>
<keyword evidence="3" id="KW-1185">Reference proteome</keyword>
<evidence type="ECO:0000313" key="3">
    <source>
        <dbReference type="Proteomes" id="UP000887226"/>
    </source>
</evidence>
<dbReference type="Proteomes" id="UP000887226">
    <property type="component" value="Unassembled WGS sequence"/>
</dbReference>
<dbReference type="PANTHER" id="PTHR42791">
    <property type="entry name" value="GNAT FAMILY ACETYLTRANSFERASE"/>
    <property type="match status" value="1"/>
</dbReference>
<comment type="caution">
    <text evidence="2">The sequence shown here is derived from an EMBL/GenBank/DDBJ whole genome shotgun (WGS) entry which is preliminary data.</text>
</comment>
<feature type="domain" description="N-acetyltransferase" evidence="1">
    <location>
        <begin position="109"/>
        <end position="237"/>
    </location>
</feature>
<evidence type="ECO:0000313" key="2">
    <source>
        <dbReference type="EMBL" id="KAG9246059.1"/>
    </source>
</evidence>